<evidence type="ECO:0000256" key="1">
    <source>
        <dbReference type="ARBA" id="ARBA00004123"/>
    </source>
</evidence>
<dbReference type="InterPro" id="IPR031303">
    <property type="entry name" value="C5_meth_CS"/>
</dbReference>
<feature type="compositionally biased region" description="Polar residues" evidence="17">
    <location>
        <begin position="24"/>
        <end position="35"/>
    </location>
</feature>
<dbReference type="Gene3D" id="1.10.10.2230">
    <property type="match status" value="1"/>
</dbReference>
<dbReference type="GO" id="GO:0003677">
    <property type="term" value="F:DNA binding"/>
    <property type="evidence" value="ECO:0000318"/>
    <property type="project" value="GO_Central"/>
</dbReference>
<dbReference type="Pfam" id="PF01426">
    <property type="entry name" value="BAH"/>
    <property type="match status" value="2"/>
</dbReference>
<dbReference type="Proteomes" id="UP000000305">
    <property type="component" value="Unassembled WGS sequence"/>
</dbReference>
<comment type="catalytic activity">
    <reaction evidence="11 16">
        <text>a 2'-deoxycytidine in DNA + S-adenosyl-L-methionine = a 5-methyl-2'-deoxycytidine in DNA + S-adenosyl-L-homocysteine + H(+)</text>
        <dbReference type="Rhea" id="RHEA:13681"/>
        <dbReference type="Rhea" id="RHEA-COMP:11369"/>
        <dbReference type="Rhea" id="RHEA-COMP:11370"/>
        <dbReference type="ChEBI" id="CHEBI:15378"/>
        <dbReference type="ChEBI" id="CHEBI:57856"/>
        <dbReference type="ChEBI" id="CHEBI:59789"/>
        <dbReference type="ChEBI" id="CHEBI:85452"/>
        <dbReference type="ChEBI" id="CHEBI:85454"/>
        <dbReference type="EC" id="2.1.1.37"/>
    </reaction>
</comment>
<keyword evidence="4 11" id="KW-0949">S-adenosyl-L-methionine</keyword>
<keyword evidence="2 11" id="KW-0489">Methyltransferase</keyword>
<dbReference type="GO" id="GO:0044027">
    <property type="term" value="P:negative regulation of gene expression via chromosomal CpG island methylation"/>
    <property type="evidence" value="ECO:0000318"/>
    <property type="project" value="GO_Central"/>
</dbReference>
<dbReference type="InterPro" id="IPR050390">
    <property type="entry name" value="C5-Methyltransferase"/>
</dbReference>
<gene>
    <name evidence="20" type="primary">DNMT1</name>
    <name evidence="20" type="ORF">DAPPUDRAFT_346987</name>
</gene>
<evidence type="ECO:0000256" key="8">
    <source>
        <dbReference type="ARBA" id="ARBA00022833"/>
    </source>
</evidence>
<reference evidence="20 21" key="1">
    <citation type="journal article" date="2011" name="Science">
        <title>The ecoresponsive genome of Daphnia pulex.</title>
        <authorList>
            <person name="Colbourne J.K."/>
            <person name="Pfrender M.E."/>
            <person name="Gilbert D."/>
            <person name="Thomas W.K."/>
            <person name="Tucker A."/>
            <person name="Oakley T.H."/>
            <person name="Tokishita S."/>
            <person name="Aerts A."/>
            <person name="Arnold G.J."/>
            <person name="Basu M.K."/>
            <person name="Bauer D.J."/>
            <person name="Caceres C.E."/>
            <person name="Carmel L."/>
            <person name="Casola C."/>
            <person name="Choi J.H."/>
            <person name="Detter J.C."/>
            <person name="Dong Q."/>
            <person name="Dusheyko S."/>
            <person name="Eads B.D."/>
            <person name="Frohlich T."/>
            <person name="Geiler-Samerotte K.A."/>
            <person name="Gerlach D."/>
            <person name="Hatcher P."/>
            <person name="Jogdeo S."/>
            <person name="Krijgsveld J."/>
            <person name="Kriventseva E.V."/>
            <person name="Kultz D."/>
            <person name="Laforsch C."/>
            <person name="Lindquist E."/>
            <person name="Lopez J."/>
            <person name="Manak J.R."/>
            <person name="Muller J."/>
            <person name="Pangilinan J."/>
            <person name="Patwardhan R.P."/>
            <person name="Pitluck S."/>
            <person name="Pritham E.J."/>
            <person name="Rechtsteiner A."/>
            <person name="Rho M."/>
            <person name="Rogozin I.B."/>
            <person name="Sakarya O."/>
            <person name="Salamov A."/>
            <person name="Schaack S."/>
            <person name="Shapiro H."/>
            <person name="Shiga Y."/>
            <person name="Skalitzky C."/>
            <person name="Smith Z."/>
            <person name="Souvorov A."/>
            <person name="Sung W."/>
            <person name="Tang Z."/>
            <person name="Tsuchiya D."/>
            <person name="Tu H."/>
            <person name="Vos H."/>
            <person name="Wang M."/>
            <person name="Wolf Y.I."/>
            <person name="Yamagata H."/>
            <person name="Yamada T."/>
            <person name="Ye Y."/>
            <person name="Shaw J.R."/>
            <person name="Andrews J."/>
            <person name="Crease T.J."/>
            <person name="Tang H."/>
            <person name="Lucas S.M."/>
            <person name="Robertson H.M."/>
            <person name="Bork P."/>
            <person name="Koonin E.V."/>
            <person name="Zdobnov E.M."/>
            <person name="Grigoriev I.V."/>
            <person name="Lynch M."/>
            <person name="Boore J.L."/>
        </authorList>
    </citation>
    <scope>NUCLEOTIDE SEQUENCE [LARGE SCALE GENOMIC DNA]</scope>
</reference>
<dbReference type="Gene3D" id="2.30.30.490">
    <property type="match status" value="2"/>
</dbReference>
<dbReference type="GO" id="GO:0003886">
    <property type="term" value="F:DNA (cytosine-5-)-methyltransferase activity"/>
    <property type="evidence" value="ECO:0000318"/>
    <property type="project" value="GO_Central"/>
</dbReference>
<dbReference type="InParanoid" id="E9GJW0"/>
<feature type="active site" evidence="12 14">
    <location>
        <position position="1012"/>
    </location>
</feature>
<dbReference type="FunFam" id="3.90.120.10:FF:000001">
    <property type="entry name" value="DNA (cytosine-5)-methyltransferase"/>
    <property type="match status" value="1"/>
</dbReference>
<feature type="compositionally biased region" description="Basic residues" evidence="17">
    <location>
        <begin position="94"/>
        <end position="104"/>
    </location>
</feature>
<dbReference type="PROSITE" id="PS00094">
    <property type="entry name" value="C5_MTASE_1"/>
    <property type="match status" value="1"/>
</dbReference>
<evidence type="ECO:0000256" key="13">
    <source>
        <dbReference type="PROSITE-ProRule" id="PRU00509"/>
    </source>
</evidence>
<comment type="subcellular location">
    <subcellularLocation>
        <location evidence="1 11">Nucleus</location>
    </subcellularLocation>
</comment>
<evidence type="ECO:0000256" key="2">
    <source>
        <dbReference type="ARBA" id="ARBA00022603"/>
    </source>
</evidence>
<keyword evidence="3 11" id="KW-0808">Transferase</keyword>
<keyword evidence="6" id="KW-0677">Repeat</keyword>
<dbReference type="GO" id="GO:0005634">
    <property type="term" value="C:nucleus"/>
    <property type="evidence" value="ECO:0000318"/>
    <property type="project" value="GO_Central"/>
</dbReference>
<keyword evidence="21" id="KW-1185">Reference proteome</keyword>
<dbReference type="SMART" id="SM00439">
    <property type="entry name" value="BAH"/>
    <property type="match status" value="2"/>
</dbReference>
<dbReference type="InterPro" id="IPR029063">
    <property type="entry name" value="SAM-dependent_MTases_sf"/>
</dbReference>
<dbReference type="InterPro" id="IPR001025">
    <property type="entry name" value="BAH_dom"/>
</dbReference>
<dbReference type="Pfam" id="PF12047">
    <property type="entry name" value="DNMT1-RFD"/>
    <property type="match status" value="1"/>
</dbReference>
<feature type="domain" description="BAH" evidence="18">
    <location>
        <begin position="535"/>
        <end position="666"/>
    </location>
</feature>
<dbReference type="PIRSF" id="PIRSF037404">
    <property type="entry name" value="DNMT1"/>
    <property type="match status" value="1"/>
</dbReference>
<dbReference type="Gene3D" id="3.40.50.150">
    <property type="entry name" value="Vaccinia Virus protein VP39"/>
    <property type="match status" value="1"/>
</dbReference>
<dbReference type="PROSITE" id="PS00095">
    <property type="entry name" value="C5_MTASE_2"/>
    <property type="match status" value="1"/>
</dbReference>
<protein>
    <recommendedName>
        <fullName evidence="11">DNA (cytosine-5)-methyltransferase</fullName>
        <ecNumber evidence="11">2.1.1.37</ecNumber>
    </recommendedName>
</protein>
<feature type="compositionally biased region" description="Basic and acidic residues" evidence="17">
    <location>
        <begin position="40"/>
        <end position="54"/>
    </location>
</feature>
<dbReference type="InterPro" id="IPR022702">
    <property type="entry name" value="Cytosine_MeTrfase1_RFD"/>
</dbReference>
<dbReference type="InterPro" id="IPR018117">
    <property type="entry name" value="C5_DNA_meth_AS"/>
</dbReference>
<keyword evidence="10 11" id="KW-0539">Nucleus</keyword>
<feature type="region of interest" description="Disordered" evidence="17">
    <location>
        <begin position="82"/>
        <end position="126"/>
    </location>
</feature>
<dbReference type="NCBIfam" id="TIGR00675">
    <property type="entry name" value="dcm"/>
    <property type="match status" value="1"/>
</dbReference>
<dbReference type="PROSITE" id="PS51038">
    <property type="entry name" value="BAH"/>
    <property type="match status" value="2"/>
</dbReference>
<keyword evidence="7 13" id="KW-0863">Zinc-finger</keyword>
<evidence type="ECO:0000313" key="20">
    <source>
        <dbReference type="EMBL" id="EFX80183.1"/>
    </source>
</evidence>
<dbReference type="GO" id="GO:0032259">
    <property type="term" value="P:methylation"/>
    <property type="evidence" value="ECO:0007669"/>
    <property type="project" value="UniProtKB-KW"/>
</dbReference>
<feature type="region of interest" description="Disordered" evidence="17">
    <location>
        <begin position="1"/>
        <end position="63"/>
    </location>
</feature>
<dbReference type="Gene3D" id="3.90.120.10">
    <property type="entry name" value="DNA Methylase, subunit A, domain 2"/>
    <property type="match status" value="1"/>
</dbReference>
<name>E9GJW0_DAPPU</name>
<dbReference type="FunFam" id="3.40.50.150:FF:000036">
    <property type="entry name" value="DNA (cytosine-5)-methyltransferase"/>
    <property type="match status" value="1"/>
</dbReference>
<feature type="domain" description="CXXC-type" evidence="19">
    <location>
        <begin position="423"/>
        <end position="469"/>
    </location>
</feature>
<evidence type="ECO:0000256" key="16">
    <source>
        <dbReference type="RuleBase" id="RU000417"/>
    </source>
</evidence>
<dbReference type="GO" id="GO:0003682">
    <property type="term" value="F:chromatin binding"/>
    <property type="evidence" value="ECO:0007669"/>
    <property type="project" value="UniProtKB-UniRule"/>
</dbReference>
<dbReference type="HOGENOM" id="CLU_003040_0_0_1"/>
<feature type="region of interest" description="Disordered" evidence="17">
    <location>
        <begin position="887"/>
        <end position="913"/>
    </location>
</feature>
<dbReference type="GO" id="GO:0008270">
    <property type="term" value="F:zinc ion binding"/>
    <property type="evidence" value="ECO:0007669"/>
    <property type="project" value="UniProtKB-KW"/>
</dbReference>
<dbReference type="PANTHER" id="PTHR10629">
    <property type="entry name" value="CYTOSINE-SPECIFIC METHYLTRANSFERASE"/>
    <property type="match status" value="1"/>
</dbReference>
<evidence type="ECO:0000256" key="7">
    <source>
        <dbReference type="ARBA" id="ARBA00022771"/>
    </source>
</evidence>
<keyword evidence="9 11" id="KW-0238">DNA-binding</keyword>
<organism evidence="20 21">
    <name type="scientific">Daphnia pulex</name>
    <name type="common">Water flea</name>
    <dbReference type="NCBI Taxonomy" id="6669"/>
    <lineage>
        <taxon>Eukaryota</taxon>
        <taxon>Metazoa</taxon>
        <taxon>Ecdysozoa</taxon>
        <taxon>Arthropoda</taxon>
        <taxon>Crustacea</taxon>
        <taxon>Branchiopoda</taxon>
        <taxon>Diplostraca</taxon>
        <taxon>Cladocera</taxon>
        <taxon>Anomopoda</taxon>
        <taxon>Daphniidae</taxon>
        <taxon>Daphnia</taxon>
    </lineage>
</organism>
<feature type="compositionally biased region" description="Low complexity" evidence="17">
    <location>
        <begin position="896"/>
        <end position="912"/>
    </location>
</feature>
<dbReference type="PROSITE" id="PS51679">
    <property type="entry name" value="SAM_MT_C5"/>
    <property type="match status" value="1"/>
</dbReference>
<dbReference type="InterPro" id="IPR002857">
    <property type="entry name" value="Znf_CXXC"/>
</dbReference>
<sequence length="1400" mass="157482">MRIVRTDGDEAAGNEVKVKEEPTELQSNNESSPDTTPVEEEAKPILKPVEEEANKPTSKPVTVLSKTRGVKVRYTFDEAAASGEGDDDFLPGNTKKKRRTASRHAKVELPDIGGYRPSRKKKINRKDPNRCHVCRQRFDSPDLKYFPGPPADSIEEIIALTDPSLSLFTGEEEVMSELDQRPILKLTQFGIYDEPGHLCHLDGGAIEANHLLFAYGYVKPVWNDNPGVEGGIATKEIGPINEWFISGFDGGEKAIMCFATSYADYYLMSASELYEPIMNELEEKIFLSKTVIELLIEDDNAEYEDLLTRLQNSLMPNGSRVSEDSLLRYAEFVCDRVYHFDAAGAEDEPPLILSPCMRTLIQLSGITLGKRRATRKLEKRRQPKAKKGPNWTKATTTPLVGYVFESFFRDQMEQGEDKFGPTSAPRRTRCGICEACQQTDCGKCNFCRDMVKFGGSGRSKQSCVLRKCPNRAVQVADDDDELDAVLDTEIEVVSLDVDHKKPVKRHAYKIEWDGPELKEVDDLTFYSAAIVNGDMRVFAGGHVTIEPDDPSIPMYIAEVIALWEDGKSGEQFLHARWFCRGTDTVLGETCDDPRELVLIEDCEDLLLSAVVKVVNVKYKPVDPVKWKAEGGSDDPSLFQSEEDHSDTTFWYRYLYHGRTGRFEDPPECPDVVNNIKGCPCCDRLDVIRQRDFAKLGNKLDSGGFDSVTWHELDVKVGEAVFLEPGAYAMRGPDGSIVKKEKIDPEEDDIFGVDYDDEYYPEKYRKTDNIKGSNNDTPDPFCIGYVVGIAYNGILHNNLNAREVCLKVKRIYRPADTHLGRDAGFRSDWNLVYWSDEIHKLELNKVVDKCVLVCSTAIDEPIEEFVRGGPNRMYFNKAYNPAEREFEPPPVEAERIGSSSKGKGGKSLKSAKSIQPTYPSYPKIEPLKTLDIFAGCGGLSEGLHQSGVAKTYWAIECEPTAAQAFRLNNPDAAVFTDDCNTILKMAIDGQLEQNGQVLPPKDGVELLCGGPPCQGFSGMNRFNSRQYSSFRNSLIVSYLSYCDYYRPRFFILENVRNFVSFKRNMVLKLTMRCLVRMGYQCTFGVLQAGNYGVSQTRRRAFIFAAAPGEKLPLYPEPTHVFSRRGCQLSVAVGRDKFYSNCRWLLSAPYRTVTVRDAMSDLPEIPNGAKQEEISYGGDPQSHFQRWMRGTDSEQSSVLRDHISKEMAPLVEARIAFIPSKPGSDWRDLPNTEVRLKDGVMTVKLRYTHEDKNGRSLSGAMRGVCSCAEGRQCDPLDKQHNTLIPWCLPHTGNRHNNWAGLYGRLEWDGFFSTTITNPEPMGKQGRVLHPEQHRVVSVRECARSQGFPDSYRFFGNITDKHRQVGNAVPPPLARAIGLEIHKCVYEGDCKKKKDEPPTIVQC</sequence>
<evidence type="ECO:0000256" key="5">
    <source>
        <dbReference type="ARBA" id="ARBA00022723"/>
    </source>
</evidence>
<evidence type="ECO:0000256" key="10">
    <source>
        <dbReference type="ARBA" id="ARBA00023242"/>
    </source>
</evidence>
<dbReference type="PANTHER" id="PTHR10629:SF52">
    <property type="entry name" value="DNA (CYTOSINE-5)-METHYLTRANSFERASE 1"/>
    <property type="match status" value="1"/>
</dbReference>
<dbReference type="Pfam" id="PF02008">
    <property type="entry name" value="zf-CXXC"/>
    <property type="match status" value="1"/>
</dbReference>
<dbReference type="InterPro" id="IPR001525">
    <property type="entry name" value="C5_MeTfrase"/>
</dbReference>
<evidence type="ECO:0000259" key="19">
    <source>
        <dbReference type="PROSITE" id="PS51058"/>
    </source>
</evidence>
<evidence type="ECO:0000256" key="4">
    <source>
        <dbReference type="ARBA" id="ARBA00022691"/>
    </source>
</evidence>
<dbReference type="OrthoDB" id="6332066at2759"/>
<keyword evidence="5" id="KW-0479">Metal-binding</keyword>
<evidence type="ECO:0000256" key="17">
    <source>
        <dbReference type="SAM" id="MobiDB-lite"/>
    </source>
</evidence>
<dbReference type="SUPFAM" id="SSF53335">
    <property type="entry name" value="S-adenosyl-L-methionine-dependent methyltransferases"/>
    <property type="match status" value="1"/>
</dbReference>
<comment type="similarity">
    <text evidence="11 14 15">Belongs to the class I-like SAM-binding methyltransferase superfamily. C5-methyltransferase family.</text>
</comment>
<evidence type="ECO:0000256" key="15">
    <source>
        <dbReference type="RuleBase" id="RU000416"/>
    </source>
</evidence>
<dbReference type="PROSITE" id="PS51058">
    <property type="entry name" value="ZF_CXXC"/>
    <property type="match status" value="1"/>
</dbReference>
<evidence type="ECO:0000256" key="14">
    <source>
        <dbReference type="PROSITE-ProRule" id="PRU01016"/>
    </source>
</evidence>
<dbReference type="KEGG" id="dpx:DAPPUDRAFT_346987"/>
<dbReference type="InterPro" id="IPR043151">
    <property type="entry name" value="BAH_sf"/>
</dbReference>
<accession>E9GJW0</accession>
<dbReference type="eggNOG" id="ENOG502QPKK">
    <property type="taxonomic scope" value="Eukaryota"/>
</dbReference>
<evidence type="ECO:0000313" key="21">
    <source>
        <dbReference type="Proteomes" id="UP000000305"/>
    </source>
</evidence>
<dbReference type="GO" id="GO:0006346">
    <property type="term" value="P:DNA methylation-dependent constitutive heterochromatin formation"/>
    <property type="evidence" value="ECO:0007669"/>
    <property type="project" value="InterPro"/>
</dbReference>
<dbReference type="FunFam" id="2.30.30.490:FF:000030">
    <property type="entry name" value="DNA (cytosine-5)-methyltransferase"/>
    <property type="match status" value="1"/>
</dbReference>
<evidence type="ECO:0000256" key="12">
    <source>
        <dbReference type="PIRSR" id="PIRSR037404-1"/>
    </source>
</evidence>
<feature type="domain" description="BAH" evidence="18">
    <location>
        <begin position="761"/>
        <end position="889"/>
    </location>
</feature>
<evidence type="ECO:0000256" key="3">
    <source>
        <dbReference type="ARBA" id="ARBA00022679"/>
    </source>
</evidence>
<dbReference type="EMBL" id="GL732548">
    <property type="protein sequence ID" value="EFX80183.1"/>
    <property type="molecule type" value="Genomic_DNA"/>
</dbReference>
<dbReference type="STRING" id="6669.E9GJW0"/>
<dbReference type="Pfam" id="PF00145">
    <property type="entry name" value="DNA_methylase"/>
    <property type="match status" value="1"/>
</dbReference>
<dbReference type="SMR" id="E9GJW0"/>
<dbReference type="EC" id="2.1.1.37" evidence="11"/>
<proteinExistence type="inferred from homology"/>
<dbReference type="FunFam" id="3.40.50.150:FF:000108">
    <property type="entry name" value="DNA (cytosine-5)-methyltransferase"/>
    <property type="match status" value="1"/>
</dbReference>
<dbReference type="PRINTS" id="PR00105">
    <property type="entry name" value="C5METTRFRASE"/>
</dbReference>
<evidence type="ECO:0000256" key="11">
    <source>
        <dbReference type="PIRNR" id="PIRNR037404"/>
    </source>
</evidence>
<evidence type="ECO:0000256" key="9">
    <source>
        <dbReference type="ARBA" id="ARBA00023125"/>
    </source>
</evidence>
<evidence type="ECO:0000256" key="6">
    <source>
        <dbReference type="ARBA" id="ARBA00022737"/>
    </source>
</evidence>
<keyword evidence="8" id="KW-0862">Zinc</keyword>
<evidence type="ECO:0000259" key="18">
    <source>
        <dbReference type="PROSITE" id="PS51038"/>
    </source>
</evidence>